<dbReference type="CDD" id="cd00093">
    <property type="entry name" value="HTH_XRE"/>
    <property type="match status" value="1"/>
</dbReference>
<dbReference type="EMBL" id="JAVDYC010000001">
    <property type="protein sequence ID" value="MDR7320806.1"/>
    <property type="molecule type" value="Genomic_DNA"/>
</dbReference>
<dbReference type="PANTHER" id="PTHR47691">
    <property type="entry name" value="REGULATOR-RELATED"/>
    <property type="match status" value="1"/>
</dbReference>
<sequence length="758" mass="82421">MNGEALAPMLRRLRVAADMTLEELATTAGVTDRALSDLERGASRGARASTIEALADALRLDATARAALSAAAHAGRRRGQMAMAQTLPLPSALADFTGRAAELATIQAVVSRTPAGSACPAVLINGEPGIGKSALAVQAATRLAPLFPDGRFFVDLQGLADHPLSPEVLLMRLIQAVEPTAGSFPPRLADVTAVWRSVSKGKRIIIVLDNAANEAQVRAAMPAHGPALVIVTSRRLLSGLESVDRVVLSPFQEREAVTLLAEISADRPAGEAELRELARLCANLPLAIRVAGNRLASRTDKAAGDLLARMSDQQHRLSALSAGELKVSAAFSLSYEQLSVDGRRLFRRLSLTYGATCGAAIAAIVEPQSVVEAEDALDELIELGLLQESEGHRVTFHDLLRLYAKAKLREDDDPDDVTAVRTRLRNWLLDTTIVAGLWYEPDSAVERPDVRGTAIDSPEAAKAWLKAEAENWFGALAEAAEIGDHQRVVDVAESLHWFSDHWLGWGRWHEVFALSSAAASSLCDDRLQATHLGYLSWAHNFCLAQYEAGSRFAQRAFFFAQRAGDRQQMAWARTYQAWALLPQDRYLEALAPARESVEHFAAAGDREGLPQALIGLGNVLRSLGRHEEALDAIEHALTLVTDPRTAPRSSIAYFTTISAHAHAAHVHVHLRQWEKAVESVDTALRPHETPIPFQHRIRLLGRRAEAYQHLGEHSAARDDLETVLRLQEAADDEDGAARTRRRLRHLPGSDQDTATSVV</sequence>
<dbReference type="PRINTS" id="PR00364">
    <property type="entry name" value="DISEASERSIST"/>
</dbReference>
<gene>
    <name evidence="4" type="ORF">J2S44_001056</name>
</gene>
<organism evidence="4 5">
    <name type="scientific">Catenuloplanes niger</name>
    <dbReference type="NCBI Taxonomy" id="587534"/>
    <lineage>
        <taxon>Bacteria</taxon>
        <taxon>Bacillati</taxon>
        <taxon>Actinomycetota</taxon>
        <taxon>Actinomycetes</taxon>
        <taxon>Micromonosporales</taxon>
        <taxon>Micromonosporaceae</taxon>
        <taxon>Catenuloplanes</taxon>
    </lineage>
</organism>
<evidence type="ECO:0000313" key="4">
    <source>
        <dbReference type="EMBL" id="MDR7320806.1"/>
    </source>
</evidence>
<dbReference type="InterPro" id="IPR001387">
    <property type="entry name" value="Cro/C1-type_HTH"/>
</dbReference>
<evidence type="ECO:0000313" key="5">
    <source>
        <dbReference type="Proteomes" id="UP001183629"/>
    </source>
</evidence>
<feature type="repeat" description="TPR" evidence="1">
    <location>
        <begin position="610"/>
        <end position="643"/>
    </location>
</feature>
<keyword evidence="1" id="KW-0802">TPR repeat</keyword>
<dbReference type="SMART" id="SM00530">
    <property type="entry name" value="HTH_XRE"/>
    <property type="match status" value="1"/>
</dbReference>
<dbReference type="InterPro" id="IPR011990">
    <property type="entry name" value="TPR-like_helical_dom_sf"/>
</dbReference>
<dbReference type="PROSITE" id="PS50005">
    <property type="entry name" value="TPR"/>
    <property type="match status" value="1"/>
</dbReference>
<accession>A0AAE3ZKC6</accession>
<dbReference type="SMART" id="SM00028">
    <property type="entry name" value="TPR"/>
    <property type="match status" value="3"/>
</dbReference>
<name>A0AAE3ZKC6_9ACTN</name>
<dbReference type="Pfam" id="PF13181">
    <property type="entry name" value="TPR_8"/>
    <property type="match status" value="1"/>
</dbReference>
<dbReference type="RefSeq" id="WP_310409461.1">
    <property type="nucleotide sequence ID" value="NZ_JAVDYC010000001.1"/>
</dbReference>
<dbReference type="InterPro" id="IPR019734">
    <property type="entry name" value="TPR_rpt"/>
</dbReference>
<dbReference type="Gene3D" id="3.40.50.300">
    <property type="entry name" value="P-loop containing nucleotide triphosphate hydrolases"/>
    <property type="match status" value="1"/>
</dbReference>
<feature type="domain" description="HTH cro/C1-type" evidence="3">
    <location>
        <begin position="10"/>
        <end position="65"/>
    </location>
</feature>
<proteinExistence type="predicted"/>
<dbReference type="InterPro" id="IPR041664">
    <property type="entry name" value="AAA_16"/>
</dbReference>
<dbReference type="AlphaFoldDB" id="A0AAE3ZKC6"/>
<dbReference type="Gene3D" id="1.25.40.10">
    <property type="entry name" value="Tetratricopeptide repeat domain"/>
    <property type="match status" value="2"/>
</dbReference>
<dbReference type="InterPro" id="IPR010982">
    <property type="entry name" value="Lambda_DNA-bd_dom_sf"/>
</dbReference>
<protein>
    <submittedName>
        <fullName evidence="4">Tetratricopeptide (TPR) repeat protein/transcriptional regulator with XRE-family HTH domain</fullName>
    </submittedName>
</protein>
<dbReference type="Pfam" id="PF13191">
    <property type="entry name" value="AAA_16"/>
    <property type="match status" value="1"/>
</dbReference>
<evidence type="ECO:0000259" key="3">
    <source>
        <dbReference type="PROSITE" id="PS50943"/>
    </source>
</evidence>
<feature type="region of interest" description="Disordered" evidence="2">
    <location>
        <begin position="729"/>
        <end position="758"/>
    </location>
</feature>
<dbReference type="SUPFAM" id="SSF52540">
    <property type="entry name" value="P-loop containing nucleoside triphosphate hydrolases"/>
    <property type="match status" value="1"/>
</dbReference>
<dbReference type="PANTHER" id="PTHR47691:SF3">
    <property type="entry name" value="HTH-TYPE TRANSCRIPTIONAL REGULATOR RV0890C-RELATED"/>
    <property type="match status" value="1"/>
</dbReference>
<evidence type="ECO:0000256" key="1">
    <source>
        <dbReference type="PROSITE-ProRule" id="PRU00339"/>
    </source>
</evidence>
<dbReference type="Proteomes" id="UP001183629">
    <property type="component" value="Unassembled WGS sequence"/>
</dbReference>
<comment type="caution">
    <text evidence="4">The sequence shown here is derived from an EMBL/GenBank/DDBJ whole genome shotgun (WGS) entry which is preliminary data.</text>
</comment>
<keyword evidence="5" id="KW-1185">Reference proteome</keyword>
<dbReference type="PROSITE" id="PS50943">
    <property type="entry name" value="HTH_CROC1"/>
    <property type="match status" value="1"/>
</dbReference>
<dbReference type="SUPFAM" id="SSF48452">
    <property type="entry name" value="TPR-like"/>
    <property type="match status" value="1"/>
</dbReference>
<dbReference type="GO" id="GO:0003677">
    <property type="term" value="F:DNA binding"/>
    <property type="evidence" value="ECO:0007669"/>
    <property type="project" value="InterPro"/>
</dbReference>
<dbReference type="Pfam" id="PF01381">
    <property type="entry name" value="HTH_3"/>
    <property type="match status" value="1"/>
</dbReference>
<dbReference type="SUPFAM" id="SSF47413">
    <property type="entry name" value="lambda repressor-like DNA-binding domains"/>
    <property type="match status" value="1"/>
</dbReference>
<reference evidence="4 5" key="1">
    <citation type="submission" date="2023-07" db="EMBL/GenBank/DDBJ databases">
        <title>Sequencing the genomes of 1000 actinobacteria strains.</title>
        <authorList>
            <person name="Klenk H.-P."/>
        </authorList>
    </citation>
    <scope>NUCLEOTIDE SEQUENCE [LARGE SCALE GENOMIC DNA]</scope>
    <source>
        <strain evidence="4 5">DSM 44711</strain>
    </source>
</reference>
<dbReference type="InterPro" id="IPR027417">
    <property type="entry name" value="P-loop_NTPase"/>
</dbReference>
<dbReference type="Gene3D" id="1.10.260.40">
    <property type="entry name" value="lambda repressor-like DNA-binding domains"/>
    <property type="match status" value="1"/>
</dbReference>
<evidence type="ECO:0000256" key="2">
    <source>
        <dbReference type="SAM" id="MobiDB-lite"/>
    </source>
</evidence>